<dbReference type="AlphaFoldDB" id="A0A1M6F8W7"/>
<dbReference type="Proteomes" id="UP000184512">
    <property type="component" value="Unassembled WGS sequence"/>
</dbReference>
<dbReference type="InterPro" id="IPR052712">
    <property type="entry name" value="Acid_resist_chaperone_HdeD"/>
</dbReference>
<dbReference type="EMBL" id="FQZG01000020">
    <property type="protein sequence ID" value="SHI94113.1"/>
    <property type="molecule type" value="Genomic_DNA"/>
</dbReference>
<keyword evidence="1" id="KW-0812">Transmembrane</keyword>
<dbReference type="RefSeq" id="WP_073186807.1">
    <property type="nucleotide sequence ID" value="NZ_FQZG01000020.1"/>
</dbReference>
<name>A0A1M6F8W7_9ACTN</name>
<feature type="transmembrane region" description="Helical" evidence="1">
    <location>
        <begin position="125"/>
        <end position="145"/>
    </location>
</feature>
<evidence type="ECO:0000313" key="3">
    <source>
        <dbReference type="Proteomes" id="UP000184512"/>
    </source>
</evidence>
<dbReference type="InterPro" id="IPR005325">
    <property type="entry name" value="DUF308_memb"/>
</dbReference>
<sequence>MLYFERHTWPWLLSQGMLAVVVGAAMIAVADASLVTLGLIVGAWVILDGIWMILEGASDRRGAASDRVLVAGAGAVTVALGLLIAGNPAATVEALAFLTAFWFVFAGLREVFLAVRLRKEVDGEWALMVTGAVAVAMGFAGMVWPGLLLGALVWVLGLAAIVYGACLAASALHIRRIASVPVG</sequence>
<feature type="transmembrane region" description="Helical" evidence="1">
    <location>
        <begin position="20"/>
        <end position="47"/>
    </location>
</feature>
<dbReference type="GO" id="GO:0005886">
    <property type="term" value="C:plasma membrane"/>
    <property type="evidence" value="ECO:0007669"/>
    <property type="project" value="TreeGrafter"/>
</dbReference>
<feature type="transmembrane region" description="Helical" evidence="1">
    <location>
        <begin position="151"/>
        <end position="174"/>
    </location>
</feature>
<keyword evidence="1" id="KW-0472">Membrane</keyword>
<feature type="transmembrane region" description="Helical" evidence="1">
    <location>
        <begin position="68"/>
        <end position="88"/>
    </location>
</feature>
<gene>
    <name evidence="2" type="ORF">SAMN02745244_01383</name>
</gene>
<evidence type="ECO:0000313" key="2">
    <source>
        <dbReference type="EMBL" id="SHI94113.1"/>
    </source>
</evidence>
<proteinExistence type="predicted"/>
<organism evidence="2 3">
    <name type="scientific">Tessaracoccus bendigoensis DSM 12906</name>
    <dbReference type="NCBI Taxonomy" id="1123357"/>
    <lineage>
        <taxon>Bacteria</taxon>
        <taxon>Bacillati</taxon>
        <taxon>Actinomycetota</taxon>
        <taxon>Actinomycetes</taxon>
        <taxon>Propionibacteriales</taxon>
        <taxon>Propionibacteriaceae</taxon>
        <taxon>Tessaracoccus</taxon>
    </lineage>
</organism>
<dbReference type="Pfam" id="PF03729">
    <property type="entry name" value="DUF308"/>
    <property type="match status" value="1"/>
</dbReference>
<keyword evidence="3" id="KW-1185">Reference proteome</keyword>
<protein>
    <submittedName>
        <fullName evidence="2">Uncharacterized membrane protein HdeD, DUF308 family</fullName>
    </submittedName>
</protein>
<dbReference type="PANTHER" id="PTHR34989:SF1">
    <property type="entry name" value="PROTEIN HDED"/>
    <property type="match status" value="1"/>
</dbReference>
<reference evidence="2 3" key="1">
    <citation type="submission" date="2016-11" db="EMBL/GenBank/DDBJ databases">
        <authorList>
            <person name="Jaros S."/>
            <person name="Januszkiewicz K."/>
            <person name="Wedrychowicz H."/>
        </authorList>
    </citation>
    <scope>NUCLEOTIDE SEQUENCE [LARGE SCALE GENOMIC DNA]</scope>
    <source>
        <strain evidence="2 3">DSM 12906</strain>
    </source>
</reference>
<dbReference type="PANTHER" id="PTHR34989">
    <property type="entry name" value="PROTEIN HDED"/>
    <property type="match status" value="1"/>
</dbReference>
<keyword evidence="1" id="KW-1133">Transmembrane helix</keyword>
<dbReference type="STRING" id="1123357.SAMN02745244_01383"/>
<feature type="transmembrane region" description="Helical" evidence="1">
    <location>
        <begin position="94"/>
        <end position="113"/>
    </location>
</feature>
<accession>A0A1M6F8W7</accession>
<evidence type="ECO:0000256" key="1">
    <source>
        <dbReference type="SAM" id="Phobius"/>
    </source>
</evidence>